<dbReference type="InterPro" id="IPR011029">
    <property type="entry name" value="DEATH-like_dom_sf"/>
</dbReference>
<dbReference type="PANTHER" id="PTHR47901:SF3">
    <property type="entry name" value="CASPASE-1"/>
    <property type="match status" value="1"/>
</dbReference>
<dbReference type="GO" id="GO:0050727">
    <property type="term" value="P:regulation of inflammatory response"/>
    <property type="evidence" value="ECO:0007669"/>
    <property type="project" value="TreeGrafter"/>
</dbReference>
<dbReference type="SUPFAM" id="SSF47986">
    <property type="entry name" value="DEATH domain"/>
    <property type="match status" value="1"/>
</dbReference>
<reference evidence="2" key="1">
    <citation type="submission" date="2023-08" db="EMBL/GenBank/DDBJ databases">
        <authorList>
            <person name="Alioto T."/>
            <person name="Alioto T."/>
            <person name="Gomez Garrido J."/>
        </authorList>
    </citation>
    <scope>NUCLEOTIDE SEQUENCE</scope>
</reference>
<dbReference type="SMART" id="SM00114">
    <property type="entry name" value="CARD"/>
    <property type="match status" value="1"/>
</dbReference>
<dbReference type="GO" id="GO:0072557">
    <property type="term" value="C:IPAF inflammasome complex"/>
    <property type="evidence" value="ECO:0007669"/>
    <property type="project" value="TreeGrafter"/>
</dbReference>
<dbReference type="GO" id="GO:0097169">
    <property type="term" value="C:AIM2 inflammasome complex"/>
    <property type="evidence" value="ECO:0007669"/>
    <property type="project" value="TreeGrafter"/>
</dbReference>
<dbReference type="InterPro" id="IPR002398">
    <property type="entry name" value="Pept_C14"/>
</dbReference>
<dbReference type="GO" id="GO:0006508">
    <property type="term" value="P:proteolysis"/>
    <property type="evidence" value="ECO:0007669"/>
    <property type="project" value="InterPro"/>
</dbReference>
<dbReference type="GO" id="GO:0004197">
    <property type="term" value="F:cysteine-type endopeptidase activity"/>
    <property type="evidence" value="ECO:0007669"/>
    <property type="project" value="InterPro"/>
</dbReference>
<proteinExistence type="predicted"/>
<dbReference type="EMBL" id="OY660873">
    <property type="protein sequence ID" value="CAJ1065352.1"/>
    <property type="molecule type" value="Genomic_DNA"/>
</dbReference>
<sequence>MADAELRRVRSKFVDGPSTELINQLLDDLLEDGVLNKGEADSIIEENNSRANRARALIDSVIRKGDRASSRMINLLHRRDSTLVSDLGLKVLKEEEKGEEQEESIR</sequence>
<dbReference type="InterPro" id="IPR001315">
    <property type="entry name" value="CARD"/>
</dbReference>
<dbReference type="PANTHER" id="PTHR47901">
    <property type="entry name" value="CASPASE RECRUITMENT DOMAIN-CONTAINING PROTEIN 18"/>
    <property type="match status" value="1"/>
</dbReference>
<dbReference type="GO" id="GO:0072559">
    <property type="term" value="C:NLRP3 inflammasome complex"/>
    <property type="evidence" value="ECO:0007669"/>
    <property type="project" value="TreeGrafter"/>
</dbReference>
<feature type="domain" description="CARD" evidence="1">
    <location>
        <begin position="1"/>
        <end position="91"/>
    </location>
</feature>
<dbReference type="PROSITE" id="PS50209">
    <property type="entry name" value="CARD"/>
    <property type="match status" value="1"/>
</dbReference>
<dbReference type="Pfam" id="PF00619">
    <property type="entry name" value="CARD"/>
    <property type="match status" value="1"/>
</dbReference>
<protein>
    <submittedName>
        <fullName evidence="2">Caspase-1-like, partial</fullName>
    </submittedName>
</protein>
<dbReference type="Proteomes" id="UP001178508">
    <property type="component" value="Chromosome 10"/>
</dbReference>
<evidence type="ECO:0000313" key="3">
    <source>
        <dbReference type="Proteomes" id="UP001178508"/>
    </source>
</evidence>
<keyword evidence="3" id="KW-1185">Reference proteome</keyword>
<gene>
    <name evidence="2" type="ORF">XNOV1_A005511</name>
</gene>
<dbReference type="GO" id="GO:0042981">
    <property type="term" value="P:regulation of apoptotic process"/>
    <property type="evidence" value="ECO:0007669"/>
    <property type="project" value="InterPro"/>
</dbReference>
<organism evidence="2 3">
    <name type="scientific">Xyrichtys novacula</name>
    <name type="common">Pearly razorfish</name>
    <name type="synonym">Hemipteronotus novacula</name>
    <dbReference type="NCBI Taxonomy" id="13765"/>
    <lineage>
        <taxon>Eukaryota</taxon>
        <taxon>Metazoa</taxon>
        <taxon>Chordata</taxon>
        <taxon>Craniata</taxon>
        <taxon>Vertebrata</taxon>
        <taxon>Euteleostomi</taxon>
        <taxon>Actinopterygii</taxon>
        <taxon>Neopterygii</taxon>
        <taxon>Teleostei</taxon>
        <taxon>Neoteleostei</taxon>
        <taxon>Acanthomorphata</taxon>
        <taxon>Eupercaria</taxon>
        <taxon>Labriformes</taxon>
        <taxon>Labridae</taxon>
        <taxon>Xyrichtys</taxon>
    </lineage>
</organism>
<accession>A0AAV1FVU0</accession>
<name>A0AAV1FVU0_XYRNO</name>
<evidence type="ECO:0000259" key="1">
    <source>
        <dbReference type="PROSITE" id="PS50209"/>
    </source>
</evidence>
<dbReference type="AlphaFoldDB" id="A0AAV1FVU0"/>
<dbReference type="Gene3D" id="1.10.533.10">
    <property type="entry name" value="Death Domain, Fas"/>
    <property type="match status" value="1"/>
</dbReference>
<evidence type="ECO:0000313" key="2">
    <source>
        <dbReference type="EMBL" id="CAJ1065352.1"/>
    </source>
</evidence>